<protein>
    <recommendedName>
        <fullName evidence="4">Chorein N-terminal domain-containing protein</fullName>
    </recommendedName>
</protein>
<dbReference type="PANTHER" id="PTHR12517:SF0">
    <property type="entry name" value="INTERMEMBRANE LIPID TRANSFER PROTEIN VPS13B"/>
    <property type="match status" value="1"/>
</dbReference>
<feature type="region of interest" description="Disordered" evidence="3">
    <location>
        <begin position="95"/>
        <end position="128"/>
    </location>
</feature>
<keyword evidence="1" id="KW-0813">Transport</keyword>
<accession>A0AAV9IDT4</accession>
<name>A0AAV9IDT4_9RHOD</name>
<evidence type="ECO:0000313" key="5">
    <source>
        <dbReference type="EMBL" id="KAK4525543.1"/>
    </source>
</evidence>
<dbReference type="Pfam" id="PF12624">
    <property type="entry name" value="VPS13_N"/>
    <property type="match status" value="1"/>
</dbReference>
<evidence type="ECO:0000256" key="1">
    <source>
        <dbReference type="ARBA" id="ARBA00022448"/>
    </source>
</evidence>
<dbReference type="PANTHER" id="PTHR12517">
    <property type="entry name" value="VACUOLAR PROTEIN SORTING-ASSOCIATED PROTEIN 13B"/>
    <property type="match status" value="1"/>
</dbReference>
<feature type="domain" description="Chorein N-terminal" evidence="4">
    <location>
        <begin position="2"/>
        <end position="215"/>
    </location>
</feature>
<dbReference type="EMBL" id="JANCYU010000031">
    <property type="protein sequence ID" value="KAK4525543.1"/>
    <property type="molecule type" value="Genomic_DNA"/>
</dbReference>
<keyword evidence="6" id="KW-1185">Reference proteome</keyword>
<feature type="coiled-coil region" evidence="2">
    <location>
        <begin position="379"/>
        <end position="480"/>
    </location>
</feature>
<dbReference type="AlphaFoldDB" id="A0AAV9IDT4"/>
<feature type="compositionally biased region" description="Basic and acidic residues" evidence="3">
    <location>
        <begin position="97"/>
        <end position="117"/>
    </location>
</feature>
<dbReference type="Proteomes" id="UP001300502">
    <property type="component" value="Unassembled WGS sequence"/>
</dbReference>
<reference evidence="5 6" key="1">
    <citation type="submission" date="2022-07" db="EMBL/GenBank/DDBJ databases">
        <title>Genome-wide signatures of adaptation to extreme environments.</title>
        <authorList>
            <person name="Cho C.H."/>
            <person name="Yoon H.S."/>
        </authorList>
    </citation>
    <scope>NUCLEOTIDE SEQUENCE [LARGE SCALE GENOMIC DNA]</scope>
    <source>
        <strain evidence="5 6">108.79 E11</strain>
    </source>
</reference>
<keyword evidence="2" id="KW-0175">Coiled coil</keyword>
<dbReference type="InterPro" id="IPR026854">
    <property type="entry name" value="VPS13_N"/>
</dbReference>
<evidence type="ECO:0000259" key="4">
    <source>
        <dbReference type="Pfam" id="PF12624"/>
    </source>
</evidence>
<gene>
    <name evidence="5" type="ORF">GAYE_SCF13G3451</name>
</gene>
<comment type="caution">
    <text evidence="5">The sequence shown here is derived from an EMBL/GenBank/DDBJ whole genome shotgun (WGS) entry which is preliminary data.</text>
</comment>
<organism evidence="5 6">
    <name type="scientific">Galdieria yellowstonensis</name>
    <dbReference type="NCBI Taxonomy" id="3028027"/>
    <lineage>
        <taxon>Eukaryota</taxon>
        <taxon>Rhodophyta</taxon>
        <taxon>Bangiophyceae</taxon>
        <taxon>Galdieriales</taxon>
        <taxon>Galdieriaceae</taxon>
        <taxon>Galdieria</taxon>
    </lineage>
</organism>
<dbReference type="InterPro" id="IPR039782">
    <property type="entry name" value="VPS13B"/>
</dbReference>
<evidence type="ECO:0000256" key="2">
    <source>
        <dbReference type="SAM" id="Coils"/>
    </source>
</evidence>
<evidence type="ECO:0000256" key="3">
    <source>
        <dbReference type="SAM" id="MobiDB-lite"/>
    </source>
</evidence>
<sequence length="504" mass="56961">MVFEGTIASLLTSLISRYANAKGSDVGLGIRGGYLSLENVDLNIDVLNDANLPFSITSGRLGKLKAQIPWYALGSKPVQIYGENLYITAKPYSADSNHSRKESVSVEDSKGTHKENSEPSGAEDVDEETSKWYTTKLGRLGANVFVELYNICFTYQDDDCEVCIRLASFVTFSADAQWNQSKLPIMDASYGSPFLFRKVFRFSGLSIISQSKAKSQTERAPLIDGLNFEIRLELSTTSKLKSPSLTDVQVELDELFLTYSDRQLAFLKRIFSQDLQDSKVTTEMESNTLIESVVKSAAVEPSDIVDSDAANEDESSCAGSGWLSHVWNAIVGESVVEDDTADIFGVDRLDSSFIEDRRKAFAAVKRARDAGGRIYSIRIRTEDRRAREENEKLRKQLEQVKAEVEQLKWYKEKYEEYERALEKEQEEVEYLKRRNRMLLDDVDEMEKLFSESSRNKDAVIRELEAALSKAEKNLSQVQNSETGEDWFAPRDIRKRDSGRGLKLL</sequence>
<proteinExistence type="predicted"/>
<evidence type="ECO:0000313" key="6">
    <source>
        <dbReference type="Proteomes" id="UP001300502"/>
    </source>
</evidence>